<dbReference type="Pfam" id="PF17906">
    <property type="entry name" value="HTH_48"/>
    <property type="match status" value="1"/>
</dbReference>
<dbReference type="InterPro" id="IPR041426">
    <property type="entry name" value="Mos1_HTH"/>
</dbReference>
<reference evidence="3 4" key="1">
    <citation type="submission" date="2022-01" db="EMBL/GenBank/DDBJ databases">
        <title>A chromosomal length assembly of Cordylochernes scorpioides.</title>
        <authorList>
            <person name="Zeh D."/>
            <person name="Zeh J."/>
        </authorList>
    </citation>
    <scope>NUCLEOTIDE SEQUENCE [LARGE SCALE GENOMIC DNA]</scope>
    <source>
        <strain evidence="3">IN4F17</strain>
        <tissue evidence="3">Whole Body</tissue>
    </source>
</reference>
<evidence type="ECO:0000313" key="3">
    <source>
        <dbReference type="EMBL" id="UYV76669.1"/>
    </source>
</evidence>
<evidence type="ECO:0000313" key="4">
    <source>
        <dbReference type="Proteomes" id="UP001235939"/>
    </source>
</evidence>
<evidence type="ECO:0000259" key="2">
    <source>
        <dbReference type="Pfam" id="PF17906"/>
    </source>
</evidence>
<feature type="region of interest" description="Disordered" evidence="1">
    <location>
        <begin position="159"/>
        <end position="186"/>
    </location>
</feature>
<keyword evidence="4" id="KW-1185">Reference proteome</keyword>
<dbReference type="PANTHER" id="PTHR46060:SF1">
    <property type="entry name" value="MARINER MOS1 TRANSPOSASE-LIKE PROTEIN"/>
    <property type="match status" value="1"/>
</dbReference>
<sequence length="186" mass="21680">MDQTTHTLHIWWNAKPPLTPGWLKHAMVRCKTRHRRESRLKSLPNRNLVQHYKLNLNSVTNANISYKLICDTKPNMNTRIRQPSVTEFPFKSGDISATTIHSKLQPVYGNEKLDRSTIQIWVQRFQKGDFDLPDKERPVGEAALSQSKTFKWFARFKSGRESTQDNARQGRPPSENHEELTQNIML</sequence>
<name>A0ABY6L7B5_9ARAC</name>
<gene>
    <name evidence="3" type="ORF">LAZ67_14001664</name>
</gene>
<proteinExistence type="predicted"/>
<protein>
    <recommendedName>
        <fullName evidence="2">Mos1 transposase HTH domain-containing protein</fullName>
    </recommendedName>
</protein>
<evidence type="ECO:0000256" key="1">
    <source>
        <dbReference type="SAM" id="MobiDB-lite"/>
    </source>
</evidence>
<dbReference type="Proteomes" id="UP001235939">
    <property type="component" value="Chromosome 14"/>
</dbReference>
<feature type="domain" description="Mos1 transposase HTH" evidence="2">
    <location>
        <begin position="96"/>
        <end position="129"/>
    </location>
</feature>
<dbReference type="PANTHER" id="PTHR46060">
    <property type="entry name" value="MARINER MOS1 TRANSPOSASE-LIKE PROTEIN"/>
    <property type="match status" value="1"/>
</dbReference>
<accession>A0ABY6L7B5</accession>
<dbReference type="InterPro" id="IPR052709">
    <property type="entry name" value="Transposase-MT_Hybrid"/>
</dbReference>
<organism evidence="3 4">
    <name type="scientific">Cordylochernes scorpioides</name>
    <dbReference type="NCBI Taxonomy" id="51811"/>
    <lineage>
        <taxon>Eukaryota</taxon>
        <taxon>Metazoa</taxon>
        <taxon>Ecdysozoa</taxon>
        <taxon>Arthropoda</taxon>
        <taxon>Chelicerata</taxon>
        <taxon>Arachnida</taxon>
        <taxon>Pseudoscorpiones</taxon>
        <taxon>Cheliferoidea</taxon>
        <taxon>Chernetidae</taxon>
        <taxon>Cordylochernes</taxon>
    </lineage>
</organism>
<dbReference type="EMBL" id="CP092876">
    <property type="protein sequence ID" value="UYV76669.1"/>
    <property type="molecule type" value="Genomic_DNA"/>
</dbReference>